<accession>A0A668ACK4</accession>
<proteinExistence type="inferred from homology"/>
<dbReference type="PROSITE" id="PS00518">
    <property type="entry name" value="ZF_RING_1"/>
    <property type="match status" value="1"/>
</dbReference>
<dbReference type="GeneTree" id="ENSGT00940000154578"/>
<dbReference type="InterPro" id="IPR018957">
    <property type="entry name" value="Znf_C3HC4_RING-type"/>
</dbReference>
<dbReference type="InterPro" id="IPR039399">
    <property type="entry name" value="Deltex_C_sf"/>
</dbReference>
<comment type="pathway">
    <text evidence="2 9">Protein modification; protein ubiquitination.</text>
</comment>
<dbReference type="Ensembl" id="ENSMMDT00005049880.1">
    <property type="protein sequence ID" value="ENSMMDP00005048923.1"/>
    <property type="gene ID" value="ENSMMDG00005022251.1"/>
</dbReference>
<gene>
    <name evidence="11" type="primary">LOC115359799</name>
</gene>
<dbReference type="GO" id="GO:0061630">
    <property type="term" value="F:ubiquitin protein ligase activity"/>
    <property type="evidence" value="ECO:0007669"/>
    <property type="project" value="UniProtKB-UniRule"/>
</dbReference>
<dbReference type="CDD" id="cd09633">
    <property type="entry name" value="Deltex_C"/>
    <property type="match status" value="1"/>
</dbReference>
<feature type="domain" description="RING-type" evidence="10">
    <location>
        <begin position="155"/>
        <end position="194"/>
    </location>
</feature>
<reference evidence="11" key="2">
    <citation type="submission" date="2025-08" db="UniProtKB">
        <authorList>
            <consortium name="Ensembl"/>
        </authorList>
    </citation>
    <scope>IDENTIFICATION</scope>
</reference>
<evidence type="ECO:0000256" key="2">
    <source>
        <dbReference type="ARBA" id="ARBA00004906"/>
    </source>
</evidence>
<evidence type="ECO:0000256" key="4">
    <source>
        <dbReference type="ARBA" id="ARBA00022679"/>
    </source>
</evidence>
<dbReference type="EC" id="2.3.2.27" evidence="9"/>
<dbReference type="Gene3D" id="3.30.40.10">
    <property type="entry name" value="Zinc/RING finger domain, C3HC4 (zinc finger)"/>
    <property type="match status" value="1"/>
</dbReference>
<evidence type="ECO:0000256" key="8">
    <source>
        <dbReference type="PROSITE-ProRule" id="PRU00175"/>
    </source>
</evidence>
<sequence>MDKFDVVFKPLKLSQGKVSVKAHATSTVGAVSLESHALRALQCLYQKVATSTMSCPLLAPDQAQDAGEKLKEFLSKHPGIEAGEKSGAWRISGLPETLGPAVDELEKILGGPVLKEEDKQRIHYSRHIMSNGGAEMEGGATAGGTTGGNKEEDTCSICMDTFTNKKKIKCSHEFCEECLTRSVNSIGPICPLCKTVFGKMEGDQPDGTMLWTEDSRPLPGFPRYGSITITYNIPSGTQTEKHPNPGQRYSGVTRTAYLPNNPEGREVLQLLRRAFDQKLIFTVGTSRTTGADNQVTWNDIHHKTNPHGGQQNFGYPDPGYLSRVREELKAKGIE</sequence>
<dbReference type="InterPro" id="IPR017907">
    <property type="entry name" value="Znf_RING_CS"/>
</dbReference>
<dbReference type="Gene3D" id="3.30.390.130">
    <property type="match status" value="1"/>
</dbReference>
<evidence type="ECO:0000256" key="7">
    <source>
        <dbReference type="ARBA" id="ARBA00022833"/>
    </source>
</evidence>
<dbReference type="SMART" id="SM00184">
    <property type="entry name" value="RING"/>
    <property type="match status" value="1"/>
</dbReference>
<dbReference type="InterPro" id="IPR039396">
    <property type="entry name" value="Deltex_C"/>
</dbReference>
<dbReference type="AlphaFoldDB" id="A0A668ACK4"/>
<comment type="similarity">
    <text evidence="3 9">Belongs to the Deltex family.</text>
</comment>
<reference evidence="11" key="1">
    <citation type="submission" date="2019-06" db="EMBL/GenBank/DDBJ databases">
        <authorList>
            <consortium name="Wellcome Sanger Institute Data Sharing"/>
        </authorList>
    </citation>
    <scope>NUCLEOTIDE SEQUENCE [LARGE SCALE GENOMIC DNA]</scope>
</reference>
<dbReference type="InterPro" id="IPR013083">
    <property type="entry name" value="Znf_RING/FYVE/PHD"/>
</dbReference>
<organism evidence="11 12">
    <name type="scientific">Myripristis murdjan</name>
    <name type="common">pinecone soldierfish</name>
    <dbReference type="NCBI Taxonomy" id="586833"/>
    <lineage>
        <taxon>Eukaryota</taxon>
        <taxon>Metazoa</taxon>
        <taxon>Chordata</taxon>
        <taxon>Craniata</taxon>
        <taxon>Vertebrata</taxon>
        <taxon>Euteleostomi</taxon>
        <taxon>Actinopterygii</taxon>
        <taxon>Neopterygii</taxon>
        <taxon>Teleostei</taxon>
        <taxon>Neoteleostei</taxon>
        <taxon>Acanthomorphata</taxon>
        <taxon>Holocentriformes</taxon>
        <taxon>Holocentridae</taxon>
        <taxon>Myripristis</taxon>
    </lineage>
</organism>
<comment type="catalytic activity">
    <reaction evidence="1 9">
        <text>S-ubiquitinyl-[E2 ubiquitin-conjugating enzyme]-L-cysteine + [acceptor protein]-L-lysine = [E2 ubiquitin-conjugating enzyme]-L-cysteine + N(6)-ubiquitinyl-[acceptor protein]-L-lysine.</text>
        <dbReference type="EC" id="2.3.2.27"/>
    </reaction>
</comment>
<evidence type="ECO:0000256" key="3">
    <source>
        <dbReference type="ARBA" id="ARBA00009413"/>
    </source>
</evidence>
<keyword evidence="5 9" id="KW-0479">Metal-binding</keyword>
<dbReference type="PANTHER" id="PTHR12622">
    <property type="entry name" value="DELTEX-RELATED"/>
    <property type="match status" value="1"/>
</dbReference>
<comment type="subcellular location">
    <subcellularLocation>
        <location evidence="9">Cytoplasm</location>
    </subcellularLocation>
</comment>
<dbReference type="InterPro" id="IPR039398">
    <property type="entry name" value="Deltex_fam"/>
</dbReference>
<evidence type="ECO:0000256" key="6">
    <source>
        <dbReference type="ARBA" id="ARBA00022771"/>
    </source>
</evidence>
<dbReference type="Proteomes" id="UP000472263">
    <property type="component" value="Chromosome 5"/>
</dbReference>
<evidence type="ECO:0000256" key="5">
    <source>
        <dbReference type="ARBA" id="ARBA00022723"/>
    </source>
</evidence>
<keyword evidence="12" id="KW-1185">Reference proteome</keyword>
<dbReference type="GO" id="GO:0008270">
    <property type="term" value="F:zinc ion binding"/>
    <property type="evidence" value="ECO:0007669"/>
    <property type="project" value="UniProtKB-KW"/>
</dbReference>
<dbReference type="GO" id="GO:0016567">
    <property type="term" value="P:protein ubiquitination"/>
    <property type="evidence" value="ECO:0007669"/>
    <property type="project" value="UniProtKB-UniRule"/>
</dbReference>
<evidence type="ECO:0000256" key="9">
    <source>
        <dbReference type="RuleBase" id="RU367105"/>
    </source>
</evidence>
<evidence type="ECO:0000313" key="11">
    <source>
        <dbReference type="Ensembl" id="ENSMMDP00005048923.1"/>
    </source>
</evidence>
<dbReference type="GO" id="GO:0005737">
    <property type="term" value="C:cytoplasm"/>
    <property type="evidence" value="ECO:0007669"/>
    <property type="project" value="UniProtKB-SubCell"/>
</dbReference>
<evidence type="ECO:0000259" key="10">
    <source>
        <dbReference type="PROSITE" id="PS50089"/>
    </source>
</evidence>
<dbReference type="InParanoid" id="A0A668ACK4"/>
<dbReference type="Pfam" id="PF18102">
    <property type="entry name" value="DTC"/>
    <property type="match status" value="1"/>
</dbReference>
<keyword evidence="4 9" id="KW-0808">Transferase</keyword>
<dbReference type="SUPFAM" id="SSF57850">
    <property type="entry name" value="RING/U-box"/>
    <property type="match status" value="1"/>
</dbReference>
<dbReference type="InterPro" id="IPR001841">
    <property type="entry name" value="Znf_RING"/>
</dbReference>
<keyword evidence="7 9" id="KW-0862">Zinc</keyword>
<dbReference type="Pfam" id="PF00097">
    <property type="entry name" value="zf-C3HC4"/>
    <property type="match status" value="1"/>
</dbReference>
<name>A0A668ACK4_9TELE</name>
<dbReference type="UniPathway" id="UPA00143"/>
<dbReference type="GO" id="GO:0007219">
    <property type="term" value="P:Notch signaling pathway"/>
    <property type="evidence" value="ECO:0007669"/>
    <property type="project" value="InterPro"/>
</dbReference>
<evidence type="ECO:0000313" key="12">
    <source>
        <dbReference type="Proteomes" id="UP000472263"/>
    </source>
</evidence>
<protein>
    <recommendedName>
        <fullName evidence="9">E3 ubiquitin-protein ligase</fullName>
        <ecNumber evidence="9">2.3.2.27</ecNumber>
    </recommendedName>
</protein>
<keyword evidence="9" id="KW-0963">Cytoplasm</keyword>
<evidence type="ECO:0000256" key="1">
    <source>
        <dbReference type="ARBA" id="ARBA00000900"/>
    </source>
</evidence>
<reference evidence="11" key="3">
    <citation type="submission" date="2025-09" db="UniProtKB">
        <authorList>
            <consortium name="Ensembl"/>
        </authorList>
    </citation>
    <scope>IDENTIFICATION</scope>
</reference>
<dbReference type="PROSITE" id="PS50089">
    <property type="entry name" value="ZF_RING_2"/>
    <property type="match status" value="1"/>
</dbReference>
<keyword evidence="6 8" id="KW-0863">Zinc-finger</keyword>